<evidence type="ECO:0000313" key="2">
    <source>
        <dbReference type="EMBL" id="WZU66196.1"/>
    </source>
</evidence>
<accession>A0AAN0NHG7</accession>
<dbReference type="AlphaFoldDB" id="A0AAN0NHG7"/>
<dbReference type="SUPFAM" id="SSF56935">
    <property type="entry name" value="Porins"/>
    <property type="match status" value="1"/>
</dbReference>
<dbReference type="KEGG" id="yrh:AABB31_14080"/>
<reference evidence="2" key="1">
    <citation type="submission" date="2024-08" db="EMBL/GenBank/DDBJ databases">
        <title>Phylogenomic analyses of a clade within the roseobacter group suggest taxonomic reassignments of species of the genera Aestuariivita, Citreicella, Loktanella, Nautella, Pelagibaca, Ruegeria, Thalassobius, Thiobacimonas and Tropicibacter, and the proposal o.</title>
        <authorList>
            <person name="Jeon C.O."/>
        </authorList>
    </citation>
    <scope>NUCLEOTIDE SEQUENCE</scope>
    <source>
        <strain evidence="2">SS1-5</strain>
    </source>
</reference>
<evidence type="ECO:0000256" key="1">
    <source>
        <dbReference type="SAM" id="SignalP"/>
    </source>
</evidence>
<dbReference type="RefSeq" id="WP_342075523.1">
    <property type="nucleotide sequence ID" value="NZ_CP151767.2"/>
</dbReference>
<sequence length="266" mass="27266">MSYNKFVAAAVCALVSSAATAQGITGGELGFGYSTFLDDDIDTSLYTFNGGVEIGFSPEFSLGLSGASYSAASGDEDNITDTNITVHGIFNLNDATALGVFVGRDFLAEEEIDPDDPTAEIAEATTYVGAEARTSFAGGSVEGYLGFLDSDIDGDDDVTQTIFGVEAAYEAAPSFDVLLGIDSYRVSDDDESITVTAVSIGGAYKIAGGPSIYGEFGNVSISGSDGDVDVSFGDESFVGLGVTYTFGPAGTDGAFGSRSRNDAIGF</sequence>
<keyword evidence="1" id="KW-0732">Signal</keyword>
<protein>
    <submittedName>
        <fullName evidence="2">Outer membrane beta-barrel protein</fullName>
    </submittedName>
</protein>
<proteinExistence type="predicted"/>
<feature type="signal peptide" evidence="1">
    <location>
        <begin position="1"/>
        <end position="21"/>
    </location>
</feature>
<organism evidence="2 3">
    <name type="scientific">Yoonia rhodophyticola</name>
    <dbReference type="NCBI Taxonomy" id="3137370"/>
    <lineage>
        <taxon>Bacteria</taxon>
        <taxon>Pseudomonadati</taxon>
        <taxon>Pseudomonadota</taxon>
        <taxon>Alphaproteobacteria</taxon>
        <taxon>Rhodobacterales</taxon>
        <taxon>Paracoccaceae</taxon>
        <taxon>Yoonia</taxon>
    </lineage>
</organism>
<dbReference type="Proteomes" id="UP001470809">
    <property type="component" value="Chromosome"/>
</dbReference>
<dbReference type="EMBL" id="CP151767">
    <property type="protein sequence ID" value="WZU66196.1"/>
    <property type="molecule type" value="Genomic_DNA"/>
</dbReference>
<gene>
    <name evidence="2" type="ORF">AABB31_14080</name>
</gene>
<feature type="chain" id="PRO_5042979298" evidence="1">
    <location>
        <begin position="22"/>
        <end position="266"/>
    </location>
</feature>
<keyword evidence="3" id="KW-1185">Reference proteome</keyword>
<evidence type="ECO:0000313" key="3">
    <source>
        <dbReference type="Proteomes" id="UP001470809"/>
    </source>
</evidence>
<name>A0AAN0NHG7_9RHOB</name>